<dbReference type="PANTHER" id="PTHR33223">
    <property type="entry name" value="CCHC-TYPE DOMAIN-CONTAINING PROTEIN"/>
    <property type="match status" value="1"/>
</dbReference>
<dbReference type="Pfam" id="PF03732">
    <property type="entry name" value="Retrotrans_gag"/>
    <property type="match status" value="1"/>
</dbReference>
<feature type="region of interest" description="Disordered" evidence="1">
    <location>
        <begin position="1"/>
        <end position="23"/>
    </location>
</feature>
<feature type="compositionally biased region" description="Acidic residues" evidence="1">
    <location>
        <begin position="1"/>
        <end position="13"/>
    </location>
</feature>
<keyword evidence="4" id="KW-1185">Reference proteome</keyword>
<evidence type="ECO:0000256" key="1">
    <source>
        <dbReference type="SAM" id="MobiDB-lite"/>
    </source>
</evidence>
<evidence type="ECO:0000313" key="3">
    <source>
        <dbReference type="EMBL" id="KAL1191822.1"/>
    </source>
</evidence>
<name>A0ABD0ZAW6_CARAN</name>
<protein>
    <recommendedName>
        <fullName evidence="2">Retrotransposon gag domain-containing protein</fullName>
    </recommendedName>
</protein>
<dbReference type="EMBL" id="JBANAX010000841">
    <property type="protein sequence ID" value="KAL1191822.1"/>
    <property type="molecule type" value="Genomic_DNA"/>
</dbReference>
<dbReference type="AlphaFoldDB" id="A0ABD0ZAW6"/>
<dbReference type="InterPro" id="IPR005162">
    <property type="entry name" value="Retrotrans_gag_dom"/>
</dbReference>
<dbReference type="PANTHER" id="PTHR33223:SF6">
    <property type="entry name" value="CCHC-TYPE DOMAIN-CONTAINING PROTEIN"/>
    <property type="match status" value="1"/>
</dbReference>
<comment type="caution">
    <text evidence="3">The sequence shown here is derived from an EMBL/GenBank/DDBJ whole genome shotgun (WGS) entry which is preliminary data.</text>
</comment>
<reference evidence="3 4" key="1">
    <citation type="submission" date="2024-04" db="EMBL/GenBank/DDBJ databases">
        <title>Genome assembly C_amara_ONT_v2.</title>
        <authorList>
            <person name="Yant L."/>
            <person name="Moore C."/>
            <person name="Slenker M."/>
        </authorList>
    </citation>
    <scope>NUCLEOTIDE SEQUENCE [LARGE SCALE GENOMIC DNA]</scope>
    <source>
        <tissue evidence="3">Leaf</tissue>
    </source>
</reference>
<evidence type="ECO:0000313" key="4">
    <source>
        <dbReference type="Proteomes" id="UP001558713"/>
    </source>
</evidence>
<proteinExistence type="predicted"/>
<organism evidence="3 4">
    <name type="scientific">Cardamine amara subsp. amara</name>
    <dbReference type="NCBI Taxonomy" id="228776"/>
    <lineage>
        <taxon>Eukaryota</taxon>
        <taxon>Viridiplantae</taxon>
        <taxon>Streptophyta</taxon>
        <taxon>Embryophyta</taxon>
        <taxon>Tracheophyta</taxon>
        <taxon>Spermatophyta</taxon>
        <taxon>Magnoliopsida</taxon>
        <taxon>eudicotyledons</taxon>
        <taxon>Gunneridae</taxon>
        <taxon>Pentapetalae</taxon>
        <taxon>rosids</taxon>
        <taxon>malvids</taxon>
        <taxon>Brassicales</taxon>
        <taxon>Brassicaceae</taxon>
        <taxon>Cardamineae</taxon>
        <taxon>Cardamine</taxon>
    </lineage>
</organism>
<sequence>MEDQNQNQEDLDDPPPQNCDQGVAGPALVLQRKQEPHVTLGDYNAPSTFYENHFAICPLPIDIQDYEISTKLIKLIKENQFHGDASEIPMDHIEDFEEMCGLKYSIGIPAVYVKYKLFSFSLGDEARLWLRSLPPGSLKPWDEIKTALLKQFYTHSRTNSIRDKIYGFKQEVGEFSMKLGSNTMSTFGTALTMVLRRSLS</sequence>
<accession>A0ABD0ZAW6</accession>
<gene>
    <name evidence="3" type="ORF">V5N11_019031</name>
</gene>
<evidence type="ECO:0000259" key="2">
    <source>
        <dbReference type="Pfam" id="PF03732"/>
    </source>
</evidence>
<feature type="domain" description="Retrotransposon gag" evidence="2">
    <location>
        <begin position="116"/>
        <end position="171"/>
    </location>
</feature>
<dbReference type="Proteomes" id="UP001558713">
    <property type="component" value="Unassembled WGS sequence"/>
</dbReference>